<keyword evidence="3" id="KW-0949">S-adenosyl-L-methionine</keyword>
<feature type="domain" description="O-methyltransferase C-terminal" evidence="5">
    <location>
        <begin position="398"/>
        <end position="608"/>
    </location>
</feature>
<dbReference type="PANTHER" id="PTHR43712">
    <property type="entry name" value="PUTATIVE (AFU_ORTHOLOGUE AFUA_4G14580)-RELATED"/>
    <property type="match status" value="1"/>
</dbReference>
<comment type="caution">
    <text evidence="7">The sequence shown here is derived from an EMBL/GenBank/DDBJ whole genome shotgun (WGS) entry which is preliminary data.</text>
</comment>
<evidence type="ECO:0000256" key="1">
    <source>
        <dbReference type="ARBA" id="ARBA00022603"/>
    </source>
</evidence>
<dbReference type="PATRIC" id="fig|1938.6.peg.4190"/>
<dbReference type="SUPFAM" id="SSF46785">
    <property type="entry name" value="Winged helix' DNA-binding domain"/>
    <property type="match status" value="1"/>
</dbReference>
<dbReference type="Gene3D" id="1.10.10.10">
    <property type="entry name" value="Winged helix-like DNA-binding domain superfamily/Winged helix DNA-binding domain"/>
    <property type="match status" value="1"/>
</dbReference>
<dbReference type="InterPro" id="IPR029063">
    <property type="entry name" value="SAM-dependent_MTases_sf"/>
</dbReference>
<dbReference type="InterPro" id="IPR001077">
    <property type="entry name" value="COMT_C"/>
</dbReference>
<dbReference type="InterPro" id="IPR016461">
    <property type="entry name" value="COMT-like"/>
</dbReference>
<evidence type="ECO:0000259" key="6">
    <source>
        <dbReference type="Pfam" id="PF08100"/>
    </source>
</evidence>
<protein>
    <submittedName>
        <fullName evidence="7">Methyltransferase</fullName>
    </submittedName>
</protein>
<dbReference type="EMBL" id="LGUP01000202">
    <property type="protein sequence ID" value="KOG23918.1"/>
    <property type="molecule type" value="Genomic_DNA"/>
</dbReference>
<evidence type="ECO:0000259" key="5">
    <source>
        <dbReference type="Pfam" id="PF00891"/>
    </source>
</evidence>
<dbReference type="Pfam" id="PF00891">
    <property type="entry name" value="Methyltransf_2"/>
    <property type="match status" value="1"/>
</dbReference>
<sequence>MIPPALATGLAPDDVRRLRATAEFVRDQETSVLLSRVLPGLDGPELRAVADRCRFAHAALLVFPADPPGLRAGLAACGLSDDVGSRPSVVVRDRVAARHGLDAADLDVRILRPAVHGPSGERRAVEVFALTVPPASPLSALAVHERDHDHEAHLAFDVDRPDPLVLRGLRACLARHGAVADGGGYNPHEDGTVFYFATPPGTKTDYRRMELYASGDHRDLLAEHLAERPNPERDPESAPETDQATAPETDQATALETDQATALETAPGTVLETAPGTVLETASETDTETAPESRAAETLLRLLTGAWTTQALATCAALRLPEALSPDVPLSAPQLAREVGASPEALGTLLRYLAMLGVVTEDEDGFRPTALGRLLREDAAGSMRPLAQMYGGPFYQSFAHLEHSVRTGEPGFDHLYGENHFVHFAHDPGLAATFDRSMAASSRMFDPLPSHPVVTAAAAAPGPRTVIDVAGGTGELLGRILTAHPPLRGIILERPHVVAAARDRLDSTGVGDRCAYRVGDFADVPPAGDVYLLSRVLHDWDDERCREILGHLSRAMPSHADLLVVERLLPTDATPSLATAWDLHMLCNTGGRERRADEYARLFEAAGLTLVGHRPLPLDAHVLHVRKR</sequence>
<dbReference type="RefSeq" id="WP_033203398.1">
    <property type="nucleotide sequence ID" value="NZ_LGUP01000202.1"/>
</dbReference>
<dbReference type="SUPFAM" id="SSF53335">
    <property type="entry name" value="S-adenosyl-L-methionine-dependent methyltransferases"/>
    <property type="match status" value="1"/>
</dbReference>
<dbReference type="Gene3D" id="3.40.50.150">
    <property type="entry name" value="Vaccinia Virus protein VP39"/>
    <property type="match status" value="1"/>
</dbReference>
<name>A0A0L8KDB6_STRVR</name>
<dbReference type="Proteomes" id="UP000037023">
    <property type="component" value="Unassembled WGS sequence"/>
</dbReference>
<dbReference type="GO" id="GO:0008171">
    <property type="term" value="F:O-methyltransferase activity"/>
    <property type="evidence" value="ECO:0007669"/>
    <property type="project" value="InterPro"/>
</dbReference>
<organism evidence="7 8">
    <name type="scientific">Streptomyces viridochromogenes</name>
    <dbReference type="NCBI Taxonomy" id="1938"/>
    <lineage>
        <taxon>Bacteria</taxon>
        <taxon>Bacillati</taxon>
        <taxon>Actinomycetota</taxon>
        <taxon>Actinomycetes</taxon>
        <taxon>Kitasatosporales</taxon>
        <taxon>Streptomycetaceae</taxon>
        <taxon>Streptomyces</taxon>
    </lineage>
</organism>
<feature type="compositionally biased region" description="Polar residues" evidence="4">
    <location>
        <begin position="240"/>
        <end position="262"/>
    </location>
</feature>
<dbReference type="InterPro" id="IPR036388">
    <property type="entry name" value="WH-like_DNA-bd_sf"/>
</dbReference>
<dbReference type="InterPro" id="IPR036390">
    <property type="entry name" value="WH_DNA-bd_sf"/>
</dbReference>
<keyword evidence="1 7" id="KW-0489">Methyltransferase</keyword>
<evidence type="ECO:0000313" key="7">
    <source>
        <dbReference type="EMBL" id="KOG23918.1"/>
    </source>
</evidence>
<accession>A0A0L8KDB6</accession>
<evidence type="ECO:0000313" key="8">
    <source>
        <dbReference type="Proteomes" id="UP000037023"/>
    </source>
</evidence>
<dbReference type="PANTHER" id="PTHR43712:SF2">
    <property type="entry name" value="O-METHYLTRANSFERASE CICE"/>
    <property type="match status" value="1"/>
</dbReference>
<evidence type="ECO:0000256" key="3">
    <source>
        <dbReference type="ARBA" id="ARBA00022691"/>
    </source>
</evidence>
<proteinExistence type="predicted"/>
<dbReference type="GO" id="GO:0032259">
    <property type="term" value="P:methylation"/>
    <property type="evidence" value="ECO:0007669"/>
    <property type="project" value="UniProtKB-KW"/>
</dbReference>
<reference evidence="7 8" key="1">
    <citation type="submission" date="2015-06" db="EMBL/GenBank/DDBJ databases">
        <authorList>
            <person name="Hoefler B.C."/>
            <person name="Straight P.D."/>
        </authorList>
    </citation>
    <scope>NUCLEOTIDE SEQUENCE [LARGE SCALE GENOMIC DNA]</scope>
    <source>
        <strain evidence="7 8">NRRL 3427</strain>
    </source>
</reference>
<dbReference type="Gene3D" id="1.10.287.1350">
    <property type="match status" value="1"/>
</dbReference>
<dbReference type="Pfam" id="PF08100">
    <property type="entry name" value="Dimerisation"/>
    <property type="match status" value="1"/>
</dbReference>
<keyword evidence="2 7" id="KW-0808">Transferase</keyword>
<dbReference type="AlphaFoldDB" id="A0A0L8KDB6"/>
<evidence type="ECO:0000256" key="2">
    <source>
        <dbReference type="ARBA" id="ARBA00022679"/>
    </source>
</evidence>
<feature type="region of interest" description="Disordered" evidence="4">
    <location>
        <begin position="228"/>
        <end position="294"/>
    </location>
</feature>
<gene>
    <name evidence="7" type="ORF">ADK34_19430</name>
</gene>
<dbReference type="PROSITE" id="PS51683">
    <property type="entry name" value="SAM_OMT_II"/>
    <property type="match status" value="1"/>
</dbReference>
<dbReference type="InterPro" id="IPR012967">
    <property type="entry name" value="COMT_dimerisation"/>
</dbReference>
<evidence type="ECO:0000256" key="4">
    <source>
        <dbReference type="SAM" id="MobiDB-lite"/>
    </source>
</evidence>
<dbReference type="OrthoDB" id="4145676at2"/>
<dbReference type="GO" id="GO:0046983">
    <property type="term" value="F:protein dimerization activity"/>
    <property type="evidence" value="ECO:0007669"/>
    <property type="project" value="InterPro"/>
</dbReference>
<feature type="domain" description="O-methyltransferase dimerisation" evidence="6">
    <location>
        <begin position="301"/>
        <end position="375"/>
    </location>
</feature>